<organism evidence="2 3">
    <name type="scientific">Phocaeicola vulgatus</name>
    <name type="common">Bacteroides vulgatus</name>
    <dbReference type="NCBI Taxonomy" id="821"/>
    <lineage>
        <taxon>Bacteria</taxon>
        <taxon>Pseudomonadati</taxon>
        <taxon>Bacteroidota</taxon>
        <taxon>Bacteroidia</taxon>
        <taxon>Bacteroidales</taxon>
        <taxon>Bacteroidaceae</taxon>
        <taxon>Phocaeicola</taxon>
    </lineage>
</organism>
<name>A0A7J5RP85_PHOVU</name>
<reference evidence="2 3" key="1">
    <citation type="journal article" date="2019" name="Nat. Med.">
        <title>A library of human gut bacterial isolates paired with longitudinal multiomics data enables mechanistic microbiome research.</title>
        <authorList>
            <person name="Poyet M."/>
            <person name="Groussin M."/>
            <person name="Gibbons S.M."/>
            <person name="Avila-Pacheco J."/>
            <person name="Jiang X."/>
            <person name="Kearney S.M."/>
            <person name="Perrotta A.R."/>
            <person name="Berdy B."/>
            <person name="Zhao S."/>
            <person name="Lieberman T.D."/>
            <person name="Swanson P.K."/>
            <person name="Smith M."/>
            <person name="Roesemann S."/>
            <person name="Alexander J.E."/>
            <person name="Rich S.A."/>
            <person name="Livny J."/>
            <person name="Vlamakis H."/>
            <person name="Clish C."/>
            <person name="Bullock K."/>
            <person name="Deik A."/>
            <person name="Scott J."/>
            <person name="Pierce K.A."/>
            <person name="Xavier R.J."/>
            <person name="Alm E.J."/>
        </authorList>
    </citation>
    <scope>NUCLEOTIDE SEQUENCE [LARGE SCALE GENOMIC DNA]</scope>
    <source>
        <strain evidence="2 3">BIOML-A110</strain>
    </source>
</reference>
<accession>A0A7J5RP85</accession>
<dbReference type="Proteomes" id="UP000462922">
    <property type="component" value="Unassembled WGS sequence"/>
</dbReference>
<dbReference type="GO" id="GO:0009035">
    <property type="term" value="F:type I site-specific deoxyribonuclease activity"/>
    <property type="evidence" value="ECO:0007669"/>
    <property type="project" value="UniProtKB-EC"/>
</dbReference>
<dbReference type="InterPro" id="IPR007409">
    <property type="entry name" value="Restrct_endonuc_type1_HsdR_N"/>
</dbReference>
<dbReference type="EMBL" id="WDAX01000072">
    <property type="protein sequence ID" value="KAB6567318.1"/>
    <property type="molecule type" value="Genomic_DNA"/>
</dbReference>
<keyword evidence="2" id="KW-0255">Endonuclease</keyword>
<sequence>MELFSIRIQRTFQLVSTDKIDYAIKKDGRTILLIECKHCKQNLDLHNTQLSKYYAASNARFGVLTNGIEYRFYADLDKTNIMDEKPFLVVNMLDLSDADIEEMKKFHKSCYNESEILSTAKELQMMIQIKEILAKNFQSPGDEFTRYFVRSLNNGKSTPKLIEEYRPIVRKSILSVIGGMISGRPDTAILVKEEKTRQAPNDGMAVIGDKQDAVITREETDTYNIIRAVLGEQSEISYTSFKGYLLIWTGHEYWWVCRVSLRPYSKRICFVTENRTGYKWIQLQSIEDIRNYSNEIRTAFGIACKQRKQYQLKHKKS</sequence>
<protein>
    <submittedName>
        <fullName evidence="2">Type I restriction endonuclease subunit R</fullName>
    </submittedName>
</protein>
<evidence type="ECO:0000313" key="3">
    <source>
        <dbReference type="Proteomes" id="UP000462922"/>
    </source>
</evidence>
<dbReference type="GO" id="GO:0009307">
    <property type="term" value="P:DNA restriction-modification system"/>
    <property type="evidence" value="ECO:0007669"/>
    <property type="project" value="UniProtKB-KW"/>
</dbReference>
<evidence type="ECO:0000313" key="2">
    <source>
        <dbReference type="EMBL" id="KAB6567318.1"/>
    </source>
</evidence>
<keyword evidence="2" id="KW-0540">Nuclease</keyword>
<evidence type="ECO:0000259" key="1">
    <source>
        <dbReference type="Pfam" id="PF04313"/>
    </source>
</evidence>
<dbReference type="AlphaFoldDB" id="A0A7J5RP85"/>
<keyword evidence="2" id="KW-0378">Hydrolase</keyword>
<dbReference type="GO" id="GO:0003677">
    <property type="term" value="F:DNA binding"/>
    <property type="evidence" value="ECO:0007669"/>
    <property type="project" value="UniProtKB-KW"/>
</dbReference>
<comment type="caution">
    <text evidence="2">The sequence shown here is derived from an EMBL/GenBank/DDBJ whole genome shotgun (WGS) entry which is preliminary data.</text>
</comment>
<dbReference type="Pfam" id="PF04313">
    <property type="entry name" value="HSDR_N"/>
    <property type="match status" value="1"/>
</dbReference>
<dbReference type="RefSeq" id="WP_135187293.1">
    <property type="nucleotide sequence ID" value="NZ_JANUKW010000004.1"/>
</dbReference>
<dbReference type="GO" id="GO:0005524">
    <property type="term" value="F:ATP binding"/>
    <property type="evidence" value="ECO:0007669"/>
    <property type="project" value="UniProtKB-KW"/>
</dbReference>
<gene>
    <name evidence="2" type="ORF">GAY76_20225</name>
</gene>
<feature type="domain" description="Restriction endonuclease type I HsdR N-terminal" evidence="1">
    <location>
        <begin position="7"/>
        <end position="80"/>
    </location>
</feature>
<proteinExistence type="predicted"/>